<dbReference type="InterPro" id="IPR055469">
    <property type="entry name" value="DUF7041"/>
</dbReference>
<dbReference type="InterPro" id="IPR001969">
    <property type="entry name" value="Aspartic_peptidase_AS"/>
</dbReference>
<keyword evidence="10" id="KW-0695">RNA-directed DNA polymerase</keyword>
<evidence type="ECO:0000256" key="4">
    <source>
        <dbReference type="ARBA" id="ARBA00022722"/>
    </source>
</evidence>
<dbReference type="PROSITE" id="PS50878">
    <property type="entry name" value="RT_POL"/>
    <property type="match status" value="1"/>
</dbReference>
<dbReference type="Gene3D" id="3.30.70.270">
    <property type="match status" value="2"/>
</dbReference>
<keyword evidence="8" id="KW-0694">RNA-binding</keyword>
<dbReference type="InterPro" id="IPR050951">
    <property type="entry name" value="Retrovirus_Pol_polyprotein"/>
</dbReference>
<dbReference type="CDD" id="cd01647">
    <property type="entry name" value="RT_LTR"/>
    <property type="match status" value="1"/>
</dbReference>
<evidence type="ECO:0000256" key="5">
    <source>
        <dbReference type="ARBA" id="ARBA00022759"/>
    </source>
</evidence>
<evidence type="ECO:0000256" key="10">
    <source>
        <dbReference type="ARBA" id="ARBA00022918"/>
    </source>
</evidence>
<evidence type="ECO:0000259" key="15">
    <source>
        <dbReference type="PROSITE" id="PS50994"/>
    </source>
</evidence>
<dbReference type="InterPro" id="IPR001584">
    <property type="entry name" value="Integrase_cat-core"/>
</dbReference>
<keyword evidence="2" id="KW-0808">Transferase</keyword>
<dbReference type="FunFam" id="3.10.20.370:FF:000001">
    <property type="entry name" value="Retrovirus-related Pol polyprotein from transposon 17.6-like protein"/>
    <property type="match status" value="1"/>
</dbReference>
<keyword evidence="7" id="KW-0460">Magnesium</keyword>
<feature type="domain" description="Reverse transcriptase" evidence="14">
    <location>
        <begin position="431"/>
        <end position="608"/>
    </location>
</feature>
<dbReference type="Pfam" id="PF23055">
    <property type="entry name" value="DUF7041"/>
    <property type="match status" value="1"/>
</dbReference>
<dbReference type="GO" id="GO:0004190">
    <property type="term" value="F:aspartic-type endopeptidase activity"/>
    <property type="evidence" value="ECO:0007669"/>
    <property type="project" value="InterPro"/>
</dbReference>
<dbReference type="Gene3D" id="2.40.70.10">
    <property type="entry name" value="Acid Proteases"/>
    <property type="match status" value="1"/>
</dbReference>
<dbReference type="Pfam" id="PF17919">
    <property type="entry name" value="RT_RNaseH_2"/>
    <property type="match status" value="1"/>
</dbReference>
<dbReference type="Pfam" id="PF17921">
    <property type="entry name" value="Integrase_H2C2"/>
    <property type="match status" value="1"/>
</dbReference>
<gene>
    <name evidence="16" type="ORF">RF11_10266</name>
</gene>
<dbReference type="GO" id="GO:0003964">
    <property type="term" value="F:RNA-directed DNA polymerase activity"/>
    <property type="evidence" value="ECO:0007669"/>
    <property type="project" value="UniProtKB-KW"/>
</dbReference>
<evidence type="ECO:0000256" key="7">
    <source>
        <dbReference type="ARBA" id="ARBA00022842"/>
    </source>
</evidence>
<proteinExistence type="predicted"/>
<accession>A0A0C2NDW5</accession>
<dbReference type="InterPro" id="IPR041588">
    <property type="entry name" value="Integrase_H2C2"/>
</dbReference>
<dbReference type="Pfam" id="PF00078">
    <property type="entry name" value="RVT_1"/>
    <property type="match status" value="1"/>
</dbReference>
<dbReference type="PROSITE" id="PS50994">
    <property type="entry name" value="INTEGRASE"/>
    <property type="match status" value="1"/>
</dbReference>
<keyword evidence="17" id="KW-1185">Reference proteome</keyword>
<name>A0A0C2NDW5_THEKT</name>
<dbReference type="Pfam" id="PF00665">
    <property type="entry name" value="rve"/>
    <property type="match status" value="1"/>
</dbReference>
<keyword evidence="9" id="KW-0229">DNA integration</keyword>
<dbReference type="GO" id="GO:0006508">
    <property type="term" value="P:proteolysis"/>
    <property type="evidence" value="ECO:0007669"/>
    <property type="project" value="UniProtKB-KW"/>
</dbReference>
<dbReference type="SUPFAM" id="SSF50630">
    <property type="entry name" value="Acid proteases"/>
    <property type="match status" value="1"/>
</dbReference>
<feature type="compositionally biased region" description="Polar residues" evidence="12">
    <location>
        <begin position="179"/>
        <end position="194"/>
    </location>
</feature>
<dbReference type="InterPro" id="IPR036397">
    <property type="entry name" value="RNaseH_sf"/>
</dbReference>
<reference evidence="16 17" key="1">
    <citation type="journal article" date="2014" name="Genome Biol. Evol.">
        <title>The genome of the myxosporean Thelohanellus kitauei shows adaptations to nutrient acquisition within its fish host.</title>
        <authorList>
            <person name="Yang Y."/>
            <person name="Xiong J."/>
            <person name="Zhou Z."/>
            <person name="Huo F."/>
            <person name="Miao W."/>
            <person name="Ran C."/>
            <person name="Liu Y."/>
            <person name="Zhang J."/>
            <person name="Feng J."/>
            <person name="Wang M."/>
            <person name="Wang M."/>
            <person name="Wang L."/>
            <person name="Yao B."/>
        </authorList>
    </citation>
    <scope>NUCLEOTIDE SEQUENCE [LARGE SCALE GENOMIC DNA]</scope>
    <source>
        <strain evidence="16">Wuqing</strain>
    </source>
</reference>
<dbReference type="InterPro" id="IPR012337">
    <property type="entry name" value="RNaseH-like_sf"/>
</dbReference>
<evidence type="ECO:0000259" key="13">
    <source>
        <dbReference type="PROSITE" id="PS50175"/>
    </source>
</evidence>
<dbReference type="InterPro" id="IPR041577">
    <property type="entry name" value="RT_RNaseH_2"/>
</dbReference>
<dbReference type="FunFam" id="3.30.70.270:FF:000164">
    <property type="match status" value="1"/>
</dbReference>
<evidence type="ECO:0000313" key="16">
    <source>
        <dbReference type="EMBL" id="KII72172.1"/>
    </source>
</evidence>
<evidence type="ECO:0000256" key="12">
    <source>
        <dbReference type="SAM" id="MobiDB-lite"/>
    </source>
</evidence>
<dbReference type="EMBL" id="JWZT01001363">
    <property type="protein sequence ID" value="KII72172.1"/>
    <property type="molecule type" value="Genomic_DNA"/>
</dbReference>
<dbReference type="PANTHER" id="PTHR37984">
    <property type="entry name" value="PROTEIN CBG26694"/>
    <property type="match status" value="1"/>
</dbReference>
<feature type="region of interest" description="Disordered" evidence="12">
    <location>
        <begin position="175"/>
        <end position="194"/>
    </location>
</feature>
<dbReference type="CDD" id="cd09274">
    <property type="entry name" value="RNase_HI_RT_Ty3"/>
    <property type="match status" value="1"/>
</dbReference>
<comment type="caution">
    <text evidence="16">The sequence shown here is derived from an EMBL/GenBank/DDBJ whole genome shotgun (WGS) entry which is preliminary data.</text>
</comment>
<protein>
    <submittedName>
        <fullName evidence="16">Transposon Ty3-G Gag-Pol polyprotein</fullName>
    </submittedName>
</protein>
<keyword evidence="3" id="KW-0548">Nucleotidyltransferase</keyword>
<keyword evidence="1" id="KW-0645">Protease</keyword>
<dbReference type="PROSITE" id="PS00141">
    <property type="entry name" value="ASP_PROTEASE"/>
    <property type="match status" value="1"/>
</dbReference>
<evidence type="ECO:0000256" key="11">
    <source>
        <dbReference type="ARBA" id="ARBA00023268"/>
    </source>
</evidence>
<feature type="domain" description="Integrase catalytic" evidence="15">
    <location>
        <begin position="953"/>
        <end position="1136"/>
    </location>
</feature>
<dbReference type="GO" id="GO:0003723">
    <property type="term" value="F:RNA binding"/>
    <property type="evidence" value="ECO:0007669"/>
    <property type="project" value="UniProtKB-KW"/>
</dbReference>
<dbReference type="SUPFAM" id="SSF53098">
    <property type="entry name" value="Ribonuclease H-like"/>
    <property type="match status" value="1"/>
</dbReference>
<evidence type="ECO:0000259" key="14">
    <source>
        <dbReference type="PROSITE" id="PS50878"/>
    </source>
</evidence>
<organism evidence="16 17">
    <name type="scientific">Thelohanellus kitauei</name>
    <name type="common">Myxosporean</name>
    <dbReference type="NCBI Taxonomy" id="669202"/>
    <lineage>
        <taxon>Eukaryota</taxon>
        <taxon>Metazoa</taxon>
        <taxon>Cnidaria</taxon>
        <taxon>Myxozoa</taxon>
        <taxon>Myxosporea</taxon>
        <taxon>Bivalvulida</taxon>
        <taxon>Platysporina</taxon>
        <taxon>Myxobolidae</taxon>
        <taxon>Thelohanellus</taxon>
    </lineage>
</organism>
<feature type="domain" description="Peptidase A2" evidence="13">
    <location>
        <begin position="255"/>
        <end position="327"/>
    </location>
</feature>
<evidence type="ECO:0000256" key="9">
    <source>
        <dbReference type="ARBA" id="ARBA00022908"/>
    </source>
</evidence>
<dbReference type="Proteomes" id="UP000031668">
    <property type="component" value="Unassembled WGS sequence"/>
</dbReference>
<evidence type="ECO:0000313" key="17">
    <source>
        <dbReference type="Proteomes" id="UP000031668"/>
    </source>
</evidence>
<evidence type="ECO:0000256" key="6">
    <source>
        <dbReference type="ARBA" id="ARBA00022801"/>
    </source>
</evidence>
<evidence type="ECO:0000256" key="2">
    <source>
        <dbReference type="ARBA" id="ARBA00022679"/>
    </source>
</evidence>
<dbReference type="InterPro" id="IPR043502">
    <property type="entry name" value="DNA/RNA_pol_sf"/>
</dbReference>
<keyword evidence="5" id="KW-0255">Endonuclease</keyword>
<dbReference type="FunFam" id="3.10.10.10:FF:000007">
    <property type="entry name" value="Retrovirus-related Pol polyprotein from transposon 17.6-like Protein"/>
    <property type="match status" value="1"/>
</dbReference>
<keyword evidence="11" id="KW-0511">Multifunctional enzyme</keyword>
<dbReference type="FunFam" id="3.30.420.10:FF:000032">
    <property type="entry name" value="Retrovirus-related Pol polyprotein from transposon 297-like Protein"/>
    <property type="match status" value="1"/>
</dbReference>
<dbReference type="Gene3D" id="1.10.340.70">
    <property type="match status" value="1"/>
</dbReference>
<dbReference type="OrthoDB" id="6223232at2759"/>
<dbReference type="InterPro" id="IPR000477">
    <property type="entry name" value="RT_dom"/>
</dbReference>
<evidence type="ECO:0000256" key="3">
    <source>
        <dbReference type="ARBA" id="ARBA00022695"/>
    </source>
</evidence>
<dbReference type="SUPFAM" id="SSF56672">
    <property type="entry name" value="DNA/RNA polymerases"/>
    <property type="match status" value="1"/>
</dbReference>
<dbReference type="InterPro" id="IPR021109">
    <property type="entry name" value="Peptidase_aspartic_dom_sf"/>
</dbReference>
<dbReference type="PANTHER" id="PTHR37984:SF5">
    <property type="entry name" value="PROTEIN NYNRIN-LIKE"/>
    <property type="match status" value="1"/>
</dbReference>
<dbReference type="AlphaFoldDB" id="A0A0C2NDW5"/>
<dbReference type="GO" id="GO:0004519">
    <property type="term" value="F:endonuclease activity"/>
    <property type="evidence" value="ECO:0007669"/>
    <property type="project" value="UniProtKB-KW"/>
</dbReference>
<dbReference type="FunFam" id="3.30.70.270:FF:000020">
    <property type="entry name" value="Transposon Tf2-6 polyprotein-like Protein"/>
    <property type="match status" value="1"/>
</dbReference>
<evidence type="ECO:0000256" key="8">
    <source>
        <dbReference type="ARBA" id="ARBA00022884"/>
    </source>
</evidence>
<keyword evidence="4" id="KW-0540">Nuclease</keyword>
<dbReference type="GO" id="GO:0015074">
    <property type="term" value="P:DNA integration"/>
    <property type="evidence" value="ECO:0007669"/>
    <property type="project" value="UniProtKB-KW"/>
</dbReference>
<evidence type="ECO:0000256" key="1">
    <source>
        <dbReference type="ARBA" id="ARBA00022670"/>
    </source>
</evidence>
<dbReference type="OMA" id="ANCTIFS"/>
<sequence length="1259" mass="141353">MEEISAISHANAVAIKLPTFWTAQPRVWFVQTEAQFHLRGIVSDTTKYYYVVGALDQETAGRMIDTLSKPPLEGKYENLKSKLLSVFGLTRRDRACRLLDMTGLGDRKPSALLSEMSSLANGHTSCMLFEEIFLRQMPEAIRMQLAGQDFTNLDLVSERADELWQSMNSRRCESEINKVGQSKSTSNRPVSVSHTDSENKEGWCFYHTRFGTKSYKCREPCSFANSTSKSAKIATVLARIGTQPLLFVWDRISGRRFLVDTGAEVSVIPATHRDRQAGNHGPSLVAANDTPMRTYGRITIPLNFNSRCFHWSFTTADVPQPLLGADFLRSNNLLVDLKRKKLVDAESYLSISCGQTTGHTSKLASVAKSDDRFNNLLSEFPNLSVPTFSQTTTKHGVEHYISTKGPPVHGRPRRLSPEKLAFAKLEFQKMLEMGIIRRSNSPWASPLHMVPKHSENWRPVGDYRRLNEATIPDRYPIPNIQDFSSSLANCTIFSKIDLVRGYHQIPVNKDDVAKTAVITPFGLFEFLRMPFGLRNAAQTFQRMMDTVGQGLEFIFIYLDDILVFSKSPAEHETHLRLLFERLQQHGLVINTDKCSFGQSSINFLGHFISSEGILPLRDKVEAIQQFPRPCTIKGLQEFNGMVNVYRGFIPGFANTMLPLYAALSKGSKHLVWSPEMLEAFNKTKNALADATMLNYPQTDAPTALTTDASETAVGAVLEQLVDGVWQPLSFFSKKLRPSETRYSAFDRELLALYLSVRHFRYYLEGRPFTAFTDHKPLTFAFKKASDPWSARQQRHLAAISEFTTSVEHLSGKENVVADALSRVNVNSLHSTTPGIDYEEMAKAQCNEDKVSISHLNLSSGLVLEEIPFGNGTSKLLCDISTGHPRPVVPVVYRRRVFDVFHGLAHPSIRTTKRIISNKFVWHGLRKDVSKWAKACIPCQTSKVYRHTEAPLESIKVPRRRFDHIHIDIVGPLPISCGHTHLFTIVDRFTRWPEAIPLKDTSTISCARALISSWISRFGVPSHISSDRGAQFTSEIWTCITQLLGSKIHHTTAYHPQANGLVERFHRHLKSSLTARLTGPNWFDELPWVLLGIRTAPKDDLKTSSAELVYGTPLAVPGDFLWNSQCSTPVDKFLSKLRTKVGMLAPIPTTRHGNKGAPYVHKDLNSCPFVFVRRDKSHPPLQRCYDGPYKVLKAGPKHFQLDIGGHAETISIDRLKPAHLDIDEPIQVAQPPKRGRPPKSSVVGELCSGHAGRPITITHL</sequence>
<keyword evidence="6" id="KW-0378">Hydrolase</keyword>
<dbReference type="InterPro" id="IPR043128">
    <property type="entry name" value="Rev_trsase/Diguanyl_cyclase"/>
</dbReference>
<dbReference type="InterPro" id="IPR001995">
    <property type="entry name" value="Peptidase_A2_cat"/>
</dbReference>
<dbReference type="Gene3D" id="3.30.420.10">
    <property type="entry name" value="Ribonuclease H-like superfamily/Ribonuclease H"/>
    <property type="match status" value="1"/>
</dbReference>
<dbReference type="PROSITE" id="PS50175">
    <property type="entry name" value="ASP_PROT_RETROV"/>
    <property type="match status" value="1"/>
</dbReference>
<dbReference type="Gene3D" id="3.10.10.10">
    <property type="entry name" value="HIV Type 1 Reverse Transcriptase, subunit A, domain 1"/>
    <property type="match status" value="1"/>
</dbReference>